<evidence type="ECO:0000313" key="1">
    <source>
        <dbReference type="EMBL" id="RYN77007.1"/>
    </source>
</evidence>
<dbReference type="EMBL" id="PDXD01000010">
    <property type="protein sequence ID" value="RYN77007.1"/>
    <property type="molecule type" value="Genomic_DNA"/>
</dbReference>
<evidence type="ECO:0000313" key="2">
    <source>
        <dbReference type="Proteomes" id="UP000291422"/>
    </source>
</evidence>
<dbReference type="Proteomes" id="UP000291422">
    <property type="component" value="Unassembled WGS sequence"/>
</dbReference>
<gene>
    <name evidence="1" type="ORF">AA0117_g5295</name>
</gene>
<name>A0A4Q4NHX7_ALTAL</name>
<comment type="caution">
    <text evidence="1">The sequence shown here is derived from an EMBL/GenBank/DDBJ whole genome shotgun (WGS) entry which is preliminary data.</text>
</comment>
<accession>A0A4Q4NHX7</accession>
<sequence length="47" mass="5220">MKRDPVAAAEERVEIALEMLHLLFPEATKTAKRGSGQLKLANEMVLL</sequence>
<proteinExistence type="predicted"/>
<reference evidence="2" key="1">
    <citation type="journal article" date="2019" name="bioRxiv">
        <title>Genomics, evolutionary history and diagnostics of the Alternaria alternata species group including apple and Asian pear pathotypes.</title>
        <authorList>
            <person name="Armitage A.D."/>
            <person name="Cockerton H.M."/>
            <person name="Sreenivasaprasad S."/>
            <person name="Woodhall J.W."/>
            <person name="Lane C.R."/>
            <person name="Harrison R.J."/>
            <person name="Clarkson J.P."/>
        </authorList>
    </citation>
    <scope>NUCLEOTIDE SEQUENCE [LARGE SCALE GENOMIC DNA]</scope>
    <source>
        <strain evidence="2">FERA 1177</strain>
    </source>
</reference>
<dbReference type="AlphaFoldDB" id="A0A4Q4NHX7"/>
<organism evidence="1 2">
    <name type="scientific">Alternaria alternata</name>
    <name type="common">Alternaria rot fungus</name>
    <name type="synonym">Torula alternata</name>
    <dbReference type="NCBI Taxonomy" id="5599"/>
    <lineage>
        <taxon>Eukaryota</taxon>
        <taxon>Fungi</taxon>
        <taxon>Dikarya</taxon>
        <taxon>Ascomycota</taxon>
        <taxon>Pezizomycotina</taxon>
        <taxon>Dothideomycetes</taxon>
        <taxon>Pleosporomycetidae</taxon>
        <taxon>Pleosporales</taxon>
        <taxon>Pleosporineae</taxon>
        <taxon>Pleosporaceae</taxon>
        <taxon>Alternaria</taxon>
        <taxon>Alternaria sect. Alternaria</taxon>
        <taxon>Alternaria alternata complex</taxon>
    </lineage>
</organism>
<protein>
    <submittedName>
        <fullName evidence="1">Uncharacterized protein</fullName>
    </submittedName>
</protein>